<comment type="caution">
    <text evidence="3">The sequence shown here is derived from an EMBL/GenBank/DDBJ whole genome shotgun (WGS) entry which is preliminary data.</text>
</comment>
<dbReference type="EMBL" id="LLZH01000121">
    <property type="protein sequence ID" value="KUL34484.1"/>
    <property type="molecule type" value="Genomic_DNA"/>
</dbReference>
<dbReference type="Pfam" id="PF18911">
    <property type="entry name" value="PKD_4"/>
    <property type="match status" value="1"/>
</dbReference>
<dbReference type="Gene3D" id="2.60.40.10">
    <property type="entry name" value="Immunoglobulins"/>
    <property type="match status" value="2"/>
</dbReference>
<dbReference type="InterPro" id="IPR013783">
    <property type="entry name" value="Ig-like_fold"/>
</dbReference>
<sequence>MLATRPRRYSALFASGLGALLSAGLAVHPAQAAGAAAQGVYQLGATSVFAGQSVTLNQLSLSGNEDDSVQNRLVDWGDGTSVTMGDGTSLKHQYAAAGAYRVQVAITDTDGDSTGTFSGVDTVTVAKVGGTYKILAPSVWSGPAGTQLSGLSLSGVPAAVTTVKIGWGDGSTSEVARTGLRAVHTYSGSGTRTVTVTLANTNGDSSPLAVGTIAVKSDTVRPFVTIATPAKSSKASSWRTLHGTAGDKASGLDIAVIGLGQVRGKTQYYFNGKKWVKGSVQKAEPIVVRAGSSGTWSFKPAAAPTKGTLVIWTGARDKVGNTYLPDGKKVTLKS</sequence>
<dbReference type="Proteomes" id="UP000053244">
    <property type="component" value="Unassembled WGS sequence"/>
</dbReference>
<feature type="signal peptide" evidence="1">
    <location>
        <begin position="1"/>
        <end position="32"/>
    </location>
</feature>
<protein>
    <recommendedName>
        <fullName evidence="2">PKD domain-containing protein</fullName>
    </recommendedName>
</protein>
<feature type="domain" description="PKD" evidence="2">
    <location>
        <begin position="154"/>
        <end position="206"/>
    </location>
</feature>
<dbReference type="RefSeq" id="WP_067690476.1">
    <property type="nucleotide sequence ID" value="NZ_LLZH01000121.1"/>
</dbReference>
<evidence type="ECO:0000259" key="2">
    <source>
        <dbReference type="PROSITE" id="PS50093"/>
    </source>
</evidence>
<dbReference type="InterPro" id="IPR035986">
    <property type="entry name" value="PKD_dom_sf"/>
</dbReference>
<accession>A0A0X3UPM9</accession>
<evidence type="ECO:0000313" key="4">
    <source>
        <dbReference type="Proteomes" id="UP000053244"/>
    </source>
</evidence>
<dbReference type="OrthoDB" id="3288201at2"/>
<evidence type="ECO:0000256" key="1">
    <source>
        <dbReference type="SAM" id="SignalP"/>
    </source>
</evidence>
<dbReference type="SUPFAM" id="SSF49299">
    <property type="entry name" value="PKD domain"/>
    <property type="match status" value="2"/>
</dbReference>
<dbReference type="GO" id="GO:0005975">
    <property type="term" value="P:carbohydrate metabolic process"/>
    <property type="evidence" value="ECO:0007669"/>
    <property type="project" value="UniProtKB-ARBA"/>
</dbReference>
<dbReference type="AlphaFoldDB" id="A0A0X3UPM9"/>
<evidence type="ECO:0000313" key="3">
    <source>
        <dbReference type="EMBL" id="KUL34484.1"/>
    </source>
</evidence>
<feature type="chain" id="PRO_5007055110" description="PKD domain-containing protein" evidence="1">
    <location>
        <begin position="33"/>
        <end position="334"/>
    </location>
</feature>
<name>A0A0X3UPM9_9ACTN</name>
<dbReference type="InterPro" id="IPR000601">
    <property type="entry name" value="PKD_dom"/>
</dbReference>
<dbReference type="SMART" id="SM00089">
    <property type="entry name" value="PKD"/>
    <property type="match status" value="2"/>
</dbReference>
<reference evidence="3 4" key="1">
    <citation type="submission" date="2015-10" db="EMBL/GenBank/DDBJ databases">
        <authorList>
            <person name="Gilbert D.G."/>
        </authorList>
    </citation>
    <scope>NUCLEOTIDE SEQUENCE [LARGE SCALE GENOMIC DNA]</scope>
    <source>
        <strain evidence="3 4">NRRL B-16712</strain>
    </source>
</reference>
<organism evidence="3 4">
    <name type="scientific">Actinoplanes awajinensis subsp. mycoplanecinus</name>
    <dbReference type="NCBI Taxonomy" id="135947"/>
    <lineage>
        <taxon>Bacteria</taxon>
        <taxon>Bacillati</taxon>
        <taxon>Actinomycetota</taxon>
        <taxon>Actinomycetes</taxon>
        <taxon>Micromonosporales</taxon>
        <taxon>Micromonosporaceae</taxon>
        <taxon>Actinoplanes</taxon>
    </lineage>
</organism>
<dbReference type="PROSITE" id="PS50093">
    <property type="entry name" value="PKD"/>
    <property type="match status" value="2"/>
</dbReference>
<feature type="domain" description="PKD" evidence="2">
    <location>
        <begin position="75"/>
        <end position="116"/>
    </location>
</feature>
<gene>
    <name evidence="3" type="ORF">ADL15_15455</name>
</gene>
<keyword evidence="4" id="KW-1185">Reference proteome</keyword>
<dbReference type="InterPro" id="IPR022409">
    <property type="entry name" value="PKD/Chitinase_dom"/>
</dbReference>
<proteinExistence type="predicted"/>
<keyword evidence="1" id="KW-0732">Signal</keyword>